<proteinExistence type="predicted"/>
<reference evidence="1 2" key="1">
    <citation type="submission" date="2019-08" db="EMBL/GenBank/DDBJ databases">
        <title>Deep-cultivation of Planctomycetes and their phenomic and genomic characterization uncovers novel biology.</title>
        <authorList>
            <person name="Wiegand S."/>
            <person name="Jogler M."/>
            <person name="Boedeker C."/>
            <person name="Pinto D."/>
            <person name="Vollmers J."/>
            <person name="Rivas-Marin E."/>
            <person name="Kohn T."/>
            <person name="Peeters S.H."/>
            <person name="Heuer A."/>
            <person name="Rast P."/>
            <person name="Oberbeckmann S."/>
            <person name="Bunk B."/>
            <person name="Jeske O."/>
            <person name="Meyerdierks A."/>
            <person name="Storesund J.E."/>
            <person name="Kallscheuer N."/>
            <person name="Luecker S."/>
            <person name="Lage O.M."/>
            <person name="Pohl T."/>
            <person name="Merkel B.J."/>
            <person name="Hornburger P."/>
            <person name="Mueller R.-W."/>
            <person name="Bruemmer F."/>
            <person name="Labrenz M."/>
            <person name="Spormann A.M."/>
            <person name="Op Den Camp H."/>
            <person name="Overmann J."/>
            <person name="Amann R."/>
            <person name="Jetten M.S.M."/>
            <person name="Mascher T."/>
            <person name="Medema M.H."/>
            <person name="Devos D.P."/>
            <person name="Kaster A.-K."/>
            <person name="Ovreas L."/>
            <person name="Rohde M."/>
            <person name="Galperin M.Y."/>
            <person name="Jogler C."/>
        </authorList>
    </citation>
    <scope>NUCLEOTIDE SEQUENCE [LARGE SCALE GENOMIC DNA]</scope>
    <source>
        <strain evidence="1 2">LF1</strain>
    </source>
</reference>
<protein>
    <recommendedName>
        <fullName evidence="3">PLD phosphodiesterase domain-containing protein</fullName>
    </recommendedName>
</protein>
<gene>
    <name evidence="1" type="ORF">LF1_07120</name>
</gene>
<evidence type="ECO:0008006" key="3">
    <source>
        <dbReference type="Google" id="ProtNLM"/>
    </source>
</evidence>
<accession>A0A5B1CCB0</accession>
<dbReference type="EMBL" id="VRLW01000001">
    <property type="protein sequence ID" value="KAA1258196.1"/>
    <property type="molecule type" value="Genomic_DNA"/>
</dbReference>
<dbReference type="RefSeq" id="WP_068258785.1">
    <property type="nucleotide sequence ID" value="NZ_VRLW01000001.1"/>
</dbReference>
<dbReference type="Proteomes" id="UP000322699">
    <property type="component" value="Unassembled WGS sequence"/>
</dbReference>
<evidence type="ECO:0000313" key="1">
    <source>
        <dbReference type="EMBL" id="KAA1258196.1"/>
    </source>
</evidence>
<dbReference type="Gene3D" id="3.30.870.10">
    <property type="entry name" value="Endonuclease Chain A"/>
    <property type="match status" value="2"/>
</dbReference>
<dbReference type="AlphaFoldDB" id="A0A5B1CCB0"/>
<comment type="caution">
    <text evidence="1">The sequence shown here is derived from an EMBL/GenBank/DDBJ whole genome shotgun (WGS) entry which is preliminary data.</text>
</comment>
<name>A0A5B1CCB0_9BACT</name>
<sequence length="696" mass="76522">MAKRRKSREGFGKLLDAWVPPENAGDPIGVLATSFTFDAAFFEEECLASFLGLETNPTDDGPAYLIEREDKLARLQCASVLVDAHHCRGSRSLRWDLLPARLPGIQHAKVSLLVWSNHVRLMIGSANLTEDGYRRNLEVFGVLDFHAGSDSPIECLLETASFLRRVVRYSSTTTPAALRWNTLIDRVESDCAGWGTRETDRKRPAVQVKTLFVEPASKAGDVGDSGFDQLEEIWPAGVGPKSADIVSPFFDPPESKNTPVDRIWQLLRSRGEVTVGYHVAGEQCVGWEELGHSRWVLQAPESLRRTPRQSAVVEFARVTAPDSRPLHAKGIWLQDDRYAAYQIGSSNFTSAGMGIGKRSNLEANLVYVLDSKRDEKLFKAVEATFPKSEVVDAADVTWQPPPNEEDADALEQLALPGFFGDAVYSLDASDGNSASDNGVVSLEFVGNRSEAFSLSIEGTEEAWFDCQRWKAAGSPAKVTLPWTKTRPPSGFEVRLGDQAGTAWWPVNVASPESLPPPDELKDLPLSVLMDLLGSSRPLHRVMADYLSRKSKANHDEVVTAIDPHKRVDTSGFLLQRTRRLSWALTRMRERVERPAATIETLHWRLHGPVGVMALAEAIAREATSPTESAFLIAELTLELSRANVVACEGCVDVAVHRSEVQELCGKLRTLIEADGGTNAPANLQAYVASVFDEVTA</sequence>
<evidence type="ECO:0000313" key="2">
    <source>
        <dbReference type="Proteomes" id="UP000322699"/>
    </source>
</evidence>
<organism evidence="1 2">
    <name type="scientific">Rubripirellula obstinata</name>
    <dbReference type="NCBI Taxonomy" id="406547"/>
    <lineage>
        <taxon>Bacteria</taxon>
        <taxon>Pseudomonadati</taxon>
        <taxon>Planctomycetota</taxon>
        <taxon>Planctomycetia</taxon>
        <taxon>Pirellulales</taxon>
        <taxon>Pirellulaceae</taxon>
        <taxon>Rubripirellula</taxon>
    </lineage>
</organism>
<keyword evidence="2" id="KW-1185">Reference proteome</keyword>